<proteinExistence type="predicted"/>
<evidence type="ECO:0000313" key="1">
    <source>
        <dbReference type="EMBL" id="CTP90796.1"/>
    </source>
</evidence>
<protein>
    <submittedName>
        <fullName evidence="1">Uncharacterized protein</fullName>
    </submittedName>
</protein>
<dbReference type="RefSeq" id="WP_409975951.1">
    <property type="nucleotide sequence ID" value="NZ_CXOI01000055.1"/>
</dbReference>
<evidence type="ECO:0000313" key="2">
    <source>
        <dbReference type="Proteomes" id="UP000046187"/>
    </source>
</evidence>
<reference evidence="2" key="1">
    <citation type="submission" date="2015-07" db="EMBL/GenBank/DDBJ databases">
        <authorList>
            <person name="Wibberg D."/>
        </authorList>
    </citation>
    <scope>NUCLEOTIDE SEQUENCE [LARGE SCALE GENOMIC DNA]</scope>
</reference>
<dbReference type="Proteomes" id="UP000046187">
    <property type="component" value="Unassembled WGS sequence"/>
</dbReference>
<gene>
    <name evidence="1" type="ORF">XTALMG727_3200</name>
</gene>
<accession>A0A0K2ZYB1</accession>
<organism evidence="1 2">
    <name type="scientific">Xanthomonas graminis pv. arrhenatheri LMG 727</name>
    <dbReference type="NCBI Taxonomy" id="1195923"/>
    <lineage>
        <taxon>Bacteria</taxon>
        <taxon>Pseudomonadati</taxon>
        <taxon>Pseudomonadota</taxon>
        <taxon>Gammaproteobacteria</taxon>
        <taxon>Lysobacterales</taxon>
        <taxon>Lysobacteraceae</taxon>
        <taxon>Xanthomonas</taxon>
        <taxon>Xanthomonas translucens group</taxon>
        <taxon>Xanthomonas graminis</taxon>
    </lineage>
</organism>
<name>A0A0K2ZYB1_9XANT</name>
<sequence length="40" mass="4551">MQAILETERLRLRPFDAERDAEPILVLVNDPGFSGLVRRG</sequence>
<dbReference type="AlphaFoldDB" id="A0A0K2ZYB1"/>
<dbReference type="EMBL" id="CXOI01000055">
    <property type="protein sequence ID" value="CTP90796.1"/>
    <property type="molecule type" value="Genomic_DNA"/>
</dbReference>
<keyword evidence="2" id="KW-1185">Reference proteome</keyword>